<evidence type="ECO:0000256" key="2">
    <source>
        <dbReference type="ARBA" id="ARBA00023015"/>
    </source>
</evidence>
<evidence type="ECO:0000256" key="4">
    <source>
        <dbReference type="SAM" id="MobiDB-lite"/>
    </source>
</evidence>
<protein>
    <submittedName>
        <fullName evidence="6">Transcription factor bHLH95</fullName>
    </submittedName>
</protein>
<dbReference type="STRING" id="1088818.A0A2I0B142"/>
<reference evidence="6 7" key="1">
    <citation type="journal article" date="2017" name="Nature">
        <title>The Apostasia genome and the evolution of orchids.</title>
        <authorList>
            <person name="Zhang G.Q."/>
            <person name="Liu K.W."/>
            <person name="Li Z."/>
            <person name="Lohaus R."/>
            <person name="Hsiao Y.Y."/>
            <person name="Niu S.C."/>
            <person name="Wang J.Y."/>
            <person name="Lin Y.C."/>
            <person name="Xu Q."/>
            <person name="Chen L.J."/>
            <person name="Yoshida K."/>
            <person name="Fujiwara S."/>
            <person name="Wang Z.W."/>
            <person name="Zhang Y.Q."/>
            <person name="Mitsuda N."/>
            <person name="Wang M."/>
            <person name="Liu G.H."/>
            <person name="Pecoraro L."/>
            <person name="Huang H.X."/>
            <person name="Xiao X.J."/>
            <person name="Lin M."/>
            <person name="Wu X.Y."/>
            <person name="Wu W.L."/>
            <person name="Chen Y.Y."/>
            <person name="Chang S.B."/>
            <person name="Sakamoto S."/>
            <person name="Ohme-Takagi M."/>
            <person name="Yagi M."/>
            <person name="Zeng S.J."/>
            <person name="Shen C.Y."/>
            <person name="Yeh C.M."/>
            <person name="Luo Y.B."/>
            <person name="Tsai W.C."/>
            <person name="Van de Peer Y."/>
            <person name="Liu Z.J."/>
        </authorList>
    </citation>
    <scope>NUCLEOTIDE SEQUENCE [LARGE SCALE GENOMIC DNA]</scope>
    <source>
        <strain evidence="7">cv. Shenzhen</strain>
        <tissue evidence="6">Stem</tissue>
    </source>
</reference>
<evidence type="ECO:0000313" key="6">
    <source>
        <dbReference type="EMBL" id="PKA61512.1"/>
    </source>
</evidence>
<evidence type="ECO:0000256" key="1">
    <source>
        <dbReference type="ARBA" id="ARBA00005510"/>
    </source>
</evidence>
<comment type="similarity">
    <text evidence="1">Belongs to the bHLH protein family.</text>
</comment>
<gene>
    <name evidence="6" type="primary">BHLH95</name>
    <name evidence="6" type="ORF">AXF42_Ash018799</name>
</gene>
<sequence length="288" mass="31837">MSEGGGEDQVGSLSWDKVQEWAFPKAESPGKGEPTKRKRKPRSTGERISTARVLKRKSSCDGEEGKLVTEGPKCGESDQELHIWTERERRKKMRDMFANLHGLLPQLPSKADKSTVIDEAVSYIKELERTLQKLLRQKMERTHGGSAAGEPSPAAGSSADTRESFMADQCRPSWPLGMISSPTPIAVPRVPACFQTWTTPNVVLSVAGGEAQIGICCRKKMGLLSVVFYVLQKHKIQVVSASFLSDYFRSMCMIQAHASGMSDQFLETLMIEDTYKSAVGEINFFLSS</sequence>
<feature type="region of interest" description="Disordered" evidence="4">
    <location>
        <begin position="1"/>
        <end position="74"/>
    </location>
</feature>
<dbReference type="CDD" id="cd11393">
    <property type="entry name" value="bHLH_AtbHLH_like"/>
    <property type="match status" value="1"/>
</dbReference>
<name>A0A2I0B142_9ASPA</name>
<dbReference type="GO" id="GO:0046983">
    <property type="term" value="F:protein dimerization activity"/>
    <property type="evidence" value="ECO:0007669"/>
    <property type="project" value="InterPro"/>
</dbReference>
<dbReference type="GO" id="GO:0009960">
    <property type="term" value="P:endosperm development"/>
    <property type="evidence" value="ECO:0007669"/>
    <property type="project" value="InterPro"/>
</dbReference>
<dbReference type="InterPro" id="IPR011598">
    <property type="entry name" value="bHLH_dom"/>
</dbReference>
<dbReference type="InterPro" id="IPR044278">
    <property type="entry name" value="BHLH95-like"/>
</dbReference>
<dbReference type="SMART" id="SM00353">
    <property type="entry name" value="HLH"/>
    <property type="match status" value="1"/>
</dbReference>
<evidence type="ECO:0000259" key="5">
    <source>
        <dbReference type="PROSITE" id="PS50888"/>
    </source>
</evidence>
<dbReference type="InterPro" id="IPR045239">
    <property type="entry name" value="bHLH95_bHLH"/>
</dbReference>
<dbReference type="SUPFAM" id="SSF47459">
    <property type="entry name" value="HLH, helix-loop-helix DNA-binding domain"/>
    <property type="match status" value="1"/>
</dbReference>
<dbReference type="OrthoDB" id="690068at2759"/>
<dbReference type="InterPro" id="IPR036638">
    <property type="entry name" value="HLH_DNA-bd_sf"/>
</dbReference>
<evidence type="ECO:0000313" key="7">
    <source>
        <dbReference type="Proteomes" id="UP000236161"/>
    </source>
</evidence>
<keyword evidence="7" id="KW-1185">Reference proteome</keyword>
<feature type="compositionally biased region" description="Low complexity" evidence="4">
    <location>
        <begin position="144"/>
        <end position="159"/>
    </location>
</feature>
<feature type="domain" description="BHLH" evidence="5">
    <location>
        <begin position="77"/>
        <end position="127"/>
    </location>
</feature>
<dbReference type="Pfam" id="PF00010">
    <property type="entry name" value="HLH"/>
    <property type="match status" value="1"/>
</dbReference>
<evidence type="ECO:0000256" key="3">
    <source>
        <dbReference type="ARBA" id="ARBA00023163"/>
    </source>
</evidence>
<dbReference type="GO" id="GO:0003700">
    <property type="term" value="F:DNA-binding transcription factor activity"/>
    <property type="evidence" value="ECO:0007669"/>
    <property type="project" value="InterPro"/>
</dbReference>
<keyword evidence="3" id="KW-0804">Transcription</keyword>
<dbReference type="PROSITE" id="PS50888">
    <property type="entry name" value="BHLH"/>
    <property type="match status" value="1"/>
</dbReference>
<feature type="region of interest" description="Disordered" evidence="4">
    <location>
        <begin position="140"/>
        <end position="162"/>
    </location>
</feature>
<dbReference type="Proteomes" id="UP000236161">
    <property type="component" value="Unassembled WGS sequence"/>
</dbReference>
<dbReference type="PANTHER" id="PTHR46772:SF8">
    <property type="entry name" value="TRANSCRIPTION FACTOR BHLH95"/>
    <property type="match status" value="1"/>
</dbReference>
<dbReference type="EMBL" id="KZ451929">
    <property type="protein sequence ID" value="PKA61512.1"/>
    <property type="molecule type" value="Genomic_DNA"/>
</dbReference>
<dbReference type="AlphaFoldDB" id="A0A2I0B142"/>
<dbReference type="Gene3D" id="4.10.280.10">
    <property type="entry name" value="Helix-loop-helix DNA-binding domain"/>
    <property type="match status" value="1"/>
</dbReference>
<dbReference type="PANTHER" id="PTHR46772">
    <property type="entry name" value="BHLH DOMAIN-CONTAINING PROTEIN"/>
    <property type="match status" value="1"/>
</dbReference>
<keyword evidence="2" id="KW-0805">Transcription regulation</keyword>
<organism evidence="6 7">
    <name type="scientific">Apostasia shenzhenica</name>
    <dbReference type="NCBI Taxonomy" id="1088818"/>
    <lineage>
        <taxon>Eukaryota</taxon>
        <taxon>Viridiplantae</taxon>
        <taxon>Streptophyta</taxon>
        <taxon>Embryophyta</taxon>
        <taxon>Tracheophyta</taxon>
        <taxon>Spermatophyta</taxon>
        <taxon>Magnoliopsida</taxon>
        <taxon>Liliopsida</taxon>
        <taxon>Asparagales</taxon>
        <taxon>Orchidaceae</taxon>
        <taxon>Apostasioideae</taxon>
        <taxon>Apostasia</taxon>
    </lineage>
</organism>
<feature type="compositionally biased region" description="Basic and acidic residues" evidence="4">
    <location>
        <begin position="58"/>
        <end position="74"/>
    </location>
</feature>
<accession>A0A2I0B142</accession>
<proteinExistence type="inferred from homology"/>